<dbReference type="InterPro" id="IPR011013">
    <property type="entry name" value="Gal_mutarotase_sf_dom"/>
</dbReference>
<evidence type="ECO:0000256" key="2">
    <source>
        <dbReference type="ARBA" id="ARBA00007401"/>
    </source>
</evidence>
<dbReference type="PRINTS" id="PR00132">
    <property type="entry name" value="GLHYDRLASE2"/>
</dbReference>
<dbReference type="InterPro" id="IPR006102">
    <property type="entry name" value="Ig-like_GH2"/>
</dbReference>
<dbReference type="InterPro" id="IPR014718">
    <property type="entry name" value="GH-type_carb-bd"/>
</dbReference>
<evidence type="ECO:0000256" key="4">
    <source>
        <dbReference type="ARBA" id="ARBA00022801"/>
    </source>
</evidence>
<dbReference type="SUPFAM" id="SSF49785">
    <property type="entry name" value="Galactose-binding domain-like"/>
    <property type="match status" value="1"/>
</dbReference>
<dbReference type="PROSITE" id="PS00719">
    <property type="entry name" value="GLYCOSYL_HYDROL_F2_1"/>
    <property type="match status" value="1"/>
</dbReference>
<accession>A0A9D1SXX5</accession>
<evidence type="ECO:0000256" key="5">
    <source>
        <dbReference type="ARBA" id="ARBA00023295"/>
    </source>
</evidence>
<dbReference type="Gene3D" id="3.20.20.80">
    <property type="entry name" value="Glycosidases"/>
    <property type="match status" value="1"/>
</dbReference>
<dbReference type="SUPFAM" id="SSF49303">
    <property type="entry name" value="beta-Galactosidase/glucuronidase domain"/>
    <property type="match status" value="2"/>
</dbReference>
<dbReference type="PANTHER" id="PTHR46323">
    <property type="entry name" value="BETA-GALACTOSIDASE"/>
    <property type="match status" value="1"/>
</dbReference>
<dbReference type="Gene3D" id="2.60.40.10">
    <property type="entry name" value="Immunoglobulins"/>
    <property type="match status" value="1"/>
</dbReference>
<dbReference type="InterPro" id="IPR036156">
    <property type="entry name" value="Beta-gal/glucu_dom_sf"/>
</dbReference>
<dbReference type="Pfam" id="PF02837">
    <property type="entry name" value="Glyco_hydro_2_N"/>
    <property type="match status" value="2"/>
</dbReference>
<dbReference type="EMBL" id="DVOH01000031">
    <property type="protein sequence ID" value="HIV00327.1"/>
    <property type="molecule type" value="Genomic_DNA"/>
</dbReference>
<evidence type="ECO:0000256" key="1">
    <source>
        <dbReference type="ARBA" id="ARBA00001412"/>
    </source>
</evidence>
<reference evidence="9" key="2">
    <citation type="journal article" date="2021" name="PeerJ">
        <title>Extensive microbial diversity within the chicken gut microbiome revealed by metagenomics and culture.</title>
        <authorList>
            <person name="Gilroy R."/>
            <person name="Ravi A."/>
            <person name="Getino M."/>
            <person name="Pursley I."/>
            <person name="Horton D.L."/>
            <person name="Alikhan N.F."/>
            <person name="Baker D."/>
            <person name="Gharbi K."/>
            <person name="Hall N."/>
            <person name="Watson M."/>
            <person name="Adriaenssens E.M."/>
            <person name="Foster-Nyarko E."/>
            <person name="Jarju S."/>
            <person name="Secka A."/>
            <person name="Antonio M."/>
            <person name="Oren A."/>
            <person name="Chaudhuri R.R."/>
            <person name="La Ragione R."/>
            <person name="Hildebrand F."/>
            <person name="Pallen M.J."/>
        </authorList>
    </citation>
    <scope>NUCLEOTIDE SEQUENCE</scope>
    <source>
        <strain evidence="9">23406</strain>
    </source>
</reference>
<organism evidence="9 10">
    <name type="scientific">Candidatus Stercoripulliclostridium merdipullorum</name>
    <dbReference type="NCBI Taxonomy" id="2840952"/>
    <lineage>
        <taxon>Bacteria</taxon>
        <taxon>Bacillati</taxon>
        <taxon>Bacillota</taxon>
        <taxon>Clostridia</taxon>
        <taxon>Eubacteriales</taxon>
        <taxon>Candidatus Stercoripulliclostridium</taxon>
    </lineage>
</organism>
<dbReference type="InterPro" id="IPR023230">
    <property type="entry name" value="Glyco_hydro_2_CS"/>
</dbReference>
<dbReference type="PANTHER" id="PTHR46323:SF2">
    <property type="entry name" value="BETA-GALACTOSIDASE"/>
    <property type="match status" value="1"/>
</dbReference>
<dbReference type="InterPro" id="IPR050347">
    <property type="entry name" value="Bact_Beta-galactosidase"/>
</dbReference>
<dbReference type="EC" id="3.2.1.23" evidence="3 7"/>
<dbReference type="Pfam" id="PF02929">
    <property type="entry name" value="Bgal_small_N"/>
    <property type="match status" value="1"/>
</dbReference>
<dbReference type="AlphaFoldDB" id="A0A9D1SXX5"/>
<evidence type="ECO:0000256" key="7">
    <source>
        <dbReference type="RuleBase" id="RU361154"/>
    </source>
</evidence>
<dbReference type="InterPro" id="IPR017853">
    <property type="entry name" value="GH"/>
</dbReference>
<proteinExistence type="inferred from homology"/>
<evidence type="ECO:0000313" key="9">
    <source>
        <dbReference type="EMBL" id="HIV00327.1"/>
    </source>
</evidence>
<dbReference type="InterPro" id="IPR004199">
    <property type="entry name" value="B-gal_small/dom_5"/>
</dbReference>
<comment type="caution">
    <text evidence="9">The sequence shown here is derived from an EMBL/GenBank/DDBJ whole genome shotgun (WGS) entry which is preliminary data.</text>
</comment>
<keyword evidence="4 7" id="KW-0378">Hydrolase</keyword>
<dbReference type="InterPro" id="IPR008979">
    <property type="entry name" value="Galactose-bd-like_sf"/>
</dbReference>
<protein>
    <recommendedName>
        <fullName evidence="3 7">Beta-galactosidase</fullName>
        <ecNumber evidence="3 7">3.2.1.23</ecNumber>
    </recommendedName>
    <alternativeName>
        <fullName evidence="6 7">Lactase</fullName>
    </alternativeName>
</protein>
<dbReference type="Gene3D" id="2.70.98.10">
    <property type="match status" value="1"/>
</dbReference>
<dbReference type="SUPFAM" id="SSF51445">
    <property type="entry name" value="(Trans)glycosidases"/>
    <property type="match status" value="1"/>
</dbReference>
<dbReference type="Pfam" id="PF02836">
    <property type="entry name" value="Glyco_hydro_2_C"/>
    <property type="match status" value="1"/>
</dbReference>
<comment type="similarity">
    <text evidence="2 7">Belongs to the glycosyl hydrolase 2 family.</text>
</comment>
<dbReference type="SMART" id="SM01038">
    <property type="entry name" value="Bgal_small_N"/>
    <property type="match status" value="1"/>
</dbReference>
<dbReference type="GO" id="GO:0030246">
    <property type="term" value="F:carbohydrate binding"/>
    <property type="evidence" value="ECO:0007669"/>
    <property type="project" value="InterPro"/>
</dbReference>
<dbReference type="GO" id="GO:0005990">
    <property type="term" value="P:lactose catabolic process"/>
    <property type="evidence" value="ECO:0007669"/>
    <property type="project" value="TreeGrafter"/>
</dbReference>
<sequence>MKYNLRSTNYRNFKVFADNKCNGRAYFIPFGDAERAKSASVGEKRYVSDKVVVLNGEWDFAYFRSLKEFPLDFDTDNVAFDTVKVPSCWQLQGYEPPFYTNIKYPFPVVPPMPPVERSVGKYGEDINGFTYKTGKKQYNSKGVYRRFVTIDDLNRSYIISFLGVASCLELYVNGKYVGYSEGSHNTAEFVLDGYLSEGNNEILAVVHKWCNGSYLEDQDFFRYNGIFRDVLLFVNYPSFIYDFEFFTAKSGDLYDAILTVNVRQPRGNLSLTAKLSDGDKTIAYRVAAAKPEVRIAFEQLDVAEWNAEVPKLYDLTLTLTKDGFLSECICKKVGFKTVEITGRVFKVNGVPVKLRGVNHHDTHPKTGWVMTAEEIEKDVKLCKEYNVNAVRTSHYPPDPMFLEFADQYGLYIIDEADIETHGTKTPGQISENLRWKEHYWDRVKRMYLRDRNSPSVVMWSLGNESGGIRCQDYCYRQLKALSMLPIHYERAIGTRRGAYDVASEMYPPVERLSRIARKNMGPNTIALRRAMYTKPYFMCEYAHAMGVGAGNLKEYWEEIYKYDNLMGGCIWEMVDHAVDHGEGAKYRYTYGGDHGEYTHDGNFCVDGLFYPDRTPHTGALSMKNVYRPVRAALAEEGVIELTNYNNFRNTAYLTAQIALNVDGTDRFRYTLDCDIDPGTTRRYDLGYAVGSGDAFLNIRYFDGEREVANEQLELSSRMPNTEIEVKGRATVSTTSETVTVNFDEGSIRFAKESGGIISYKKGETSYLVDAPLKEVDGSKVKTTIYRAPIDNDLYIKKAWEKAGYDDCRTRTVSVEAVEHGADAVVTVRSLLTDAKDKVLFEVLDVYRVNAAGVIDLTSELIPRRRGLPMLPKFGKVFALARDFDDVIYYGSGPYESYPDFKEQNMIGIYRDRVGAFTEPYIRPQESGNRTDVRYFALRNAEGEGLMFAAVETPFSFQVRHFSDRALASFKHREDIVEENVTYCSVLGAVSGVGSNSCGPLPLKRYCLDPSRRHRLHVRILPFRAEESAIDYAAEVPESHR</sequence>
<dbReference type="Proteomes" id="UP000886891">
    <property type="component" value="Unassembled WGS sequence"/>
</dbReference>
<feature type="domain" description="Beta galactosidase small chain/" evidence="8">
    <location>
        <begin position="739"/>
        <end position="1020"/>
    </location>
</feature>
<dbReference type="Pfam" id="PF00703">
    <property type="entry name" value="Glyco_hydro_2"/>
    <property type="match status" value="1"/>
</dbReference>
<dbReference type="InterPro" id="IPR006101">
    <property type="entry name" value="Glyco_hydro_2"/>
</dbReference>
<dbReference type="InterPro" id="IPR013783">
    <property type="entry name" value="Ig-like_fold"/>
</dbReference>
<evidence type="ECO:0000313" key="10">
    <source>
        <dbReference type="Proteomes" id="UP000886891"/>
    </source>
</evidence>
<name>A0A9D1SXX5_9FIRM</name>
<gene>
    <name evidence="9" type="ORF">IAB14_04335</name>
</gene>
<evidence type="ECO:0000256" key="6">
    <source>
        <dbReference type="ARBA" id="ARBA00032230"/>
    </source>
</evidence>
<dbReference type="GO" id="GO:0004565">
    <property type="term" value="F:beta-galactosidase activity"/>
    <property type="evidence" value="ECO:0007669"/>
    <property type="project" value="UniProtKB-EC"/>
</dbReference>
<dbReference type="GO" id="GO:0009341">
    <property type="term" value="C:beta-galactosidase complex"/>
    <property type="evidence" value="ECO:0007669"/>
    <property type="project" value="InterPro"/>
</dbReference>
<reference evidence="9" key="1">
    <citation type="submission" date="2020-10" db="EMBL/GenBank/DDBJ databases">
        <authorList>
            <person name="Gilroy R."/>
        </authorList>
    </citation>
    <scope>NUCLEOTIDE SEQUENCE</scope>
    <source>
        <strain evidence="9">23406</strain>
    </source>
</reference>
<evidence type="ECO:0000259" key="8">
    <source>
        <dbReference type="SMART" id="SM01038"/>
    </source>
</evidence>
<dbReference type="InterPro" id="IPR006104">
    <property type="entry name" value="Glyco_hydro_2_N"/>
</dbReference>
<keyword evidence="5 7" id="KW-0326">Glycosidase</keyword>
<dbReference type="InterPro" id="IPR006103">
    <property type="entry name" value="Glyco_hydro_2_cat"/>
</dbReference>
<dbReference type="Gene3D" id="2.60.120.260">
    <property type="entry name" value="Galactose-binding domain-like"/>
    <property type="match status" value="1"/>
</dbReference>
<comment type="catalytic activity">
    <reaction evidence="1 7">
        <text>Hydrolysis of terminal non-reducing beta-D-galactose residues in beta-D-galactosides.</text>
        <dbReference type="EC" id="3.2.1.23"/>
    </reaction>
</comment>
<evidence type="ECO:0000256" key="3">
    <source>
        <dbReference type="ARBA" id="ARBA00012756"/>
    </source>
</evidence>
<dbReference type="SUPFAM" id="SSF74650">
    <property type="entry name" value="Galactose mutarotase-like"/>
    <property type="match status" value="1"/>
</dbReference>